<evidence type="ECO:0000256" key="8">
    <source>
        <dbReference type="SAM" id="MobiDB-lite"/>
    </source>
</evidence>
<evidence type="ECO:0000256" key="4">
    <source>
        <dbReference type="ARBA" id="ARBA00022722"/>
    </source>
</evidence>
<sequence>MAEIINSESSYDTQVAWESDLARGVTGSDETIVRRLEDSPQPALHKRLKQNSVIQVLRTDGKPPDSEGNNSEVILVPGFANLAHSEKQKRIIKKEQNHVSDLKEASNKDIVEDLTNDVSEIEREMNVHEGQNLISDLKQESNKEIIKDHSLINDISEIERDMSIKEEQQSSSDIPEEENHFMSIKEEENGLNITEEEKHEIVGFLMIGISGTEKEKSNQKIAEDLIKNAPEIGQEFDIPEYVSTHEFSDDIVGNKTLSSQTCAKTNVIVKKKTFNVNKLKRVMLTPKNSENEHQKKQKLCTHHLSLSVKEALGILPTDRVSVHDDLHTVNRRKLLGLFKGGTVAPPIKQPPAARGQKEHKAKAPSNNIQETDNILSRGTGPISSYPGSSKQFKLNFRMKRSTFQYLMRQLYGVASTQTKYSYDILEKDLMICLWYLGSKENFKTVLIRFNTATFTWKTVLTMSYLLDLVNKENGVVSWPTEEQADNIMKEFEKISGVPGIIGCIKGYHLKIVKSIYAKLRDSVYLQAVCDHRKLFTDVFVRYQREMSEHTAALFGISALGRNSAKHPFPKDSFIVGNKDFKLKKYVMVDYTEDLDDQKRDFNRRLSQTRAIADEAFAMLRGRFVRLKCMDTRQRDILLVTTKMACTLHNICIQNDDYPDEILNMATELQALLQDTVHLGPIEDNDVSVEAEQKRQTLMDRIIS</sequence>
<gene>
    <name evidence="10" type="ORF">GWI33_020475</name>
</gene>
<proteinExistence type="inferred from homology"/>
<dbReference type="GO" id="GO:0016787">
    <property type="term" value="F:hydrolase activity"/>
    <property type="evidence" value="ECO:0007669"/>
    <property type="project" value="UniProtKB-KW"/>
</dbReference>
<evidence type="ECO:0000313" key="10">
    <source>
        <dbReference type="EMBL" id="KAF7266194.1"/>
    </source>
</evidence>
<dbReference type="InterPro" id="IPR045249">
    <property type="entry name" value="HARBI1-like"/>
</dbReference>
<protein>
    <recommendedName>
        <fullName evidence="9">DDE Tnp4 domain-containing protein</fullName>
    </recommendedName>
</protein>
<keyword evidence="6" id="KW-0378">Hydrolase</keyword>
<feature type="region of interest" description="Disordered" evidence="8">
    <location>
        <begin position="346"/>
        <end position="365"/>
    </location>
</feature>
<accession>A0A834HSC8</accession>
<evidence type="ECO:0000256" key="1">
    <source>
        <dbReference type="ARBA" id="ARBA00001968"/>
    </source>
</evidence>
<keyword evidence="5" id="KW-0479">Metal-binding</keyword>
<dbReference type="InterPro" id="IPR027806">
    <property type="entry name" value="HARBI1_dom"/>
</dbReference>
<evidence type="ECO:0000256" key="2">
    <source>
        <dbReference type="ARBA" id="ARBA00004123"/>
    </source>
</evidence>
<dbReference type="EMBL" id="JAACXV010014559">
    <property type="protein sequence ID" value="KAF7266194.1"/>
    <property type="molecule type" value="Genomic_DNA"/>
</dbReference>
<evidence type="ECO:0000259" key="9">
    <source>
        <dbReference type="Pfam" id="PF13359"/>
    </source>
</evidence>
<keyword evidence="11" id="KW-1185">Reference proteome</keyword>
<dbReference type="AlphaFoldDB" id="A0A834HSC8"/>
<keyword evidence="7" id="KW-0539">Nucleus</keyword>
<organism evidence="10 11">
    <name type="scientific">Rhynchophorus ferrugineus</name>
    <name type="common">Red palm weevil</name>
    <name type="synonym">Curculio ferrugineus</name>
    <dbReference type="NCBI Taxonomy" id="354439"/>
    <lineage>
        <taxon>Eukaryota</taxon>
        <taxon>Metazoa</taxon>
        <taxon>Ecdysozoa</taxon>
        <taxon>Arthropoda</taxon>
        <taxon>Hexapoda</taxon>
        <taxon>Insecta</taxon>
        <taxon>Pterygota</taxon>
        <taxon>Neoptera</taxon>
        <taxon>Endopterygota</taxon>
        <taxon>Coleoptera</taxon>
        <taxon>Polyphaga</taxon>
        <taxon>Cucujiformia</taxon>
        <taxon>Curculionidae</taxon>
        <taxon>Dryophthorinae</taxon>
        <taxon>Rhynchophorus</taxon>
    </lineage>
</organism>
<dbReference type="GO" id="GO:0004518">
    <property type="term" value="F:nuclease activity"/>
    <property type="evidence" value="ECO:0007669"/>
    <property type="project" value="UniProtKB-KW"/>
</dbReference>
<comment type="similarity">
    <text evidence="3">Belongs to the HARBI1 family.</text>
</comment>
<dbReference type="Proteomes" id="UP000625711">
    <property type="component" value="Unassembled WGS sequence"/>
</dbReference>
<dbReference type="PANTHER" id="PTHR22930:SF85">
    <property type="entry name" value="GH03217P-RELATED"/>
    <property type="match status" value="1"/>
</dbReference>
<keyword evidence="4" id="KW-0540">Nuclease</keyword>
<name>A0A834HSC8_RHYFE</name>
<evidence type="ECO:0000256" key="5">
    <source>
        <dbReference type="ARBA" id="ARBA00022723"/>
    </source>
</evidence>
<evidence type="ECO:0000313" key="11">
    <source>
        <dbReference type="Proteomes" id="UP000625711"/>
    </source>
</evidence>
<comment type="subcellular location">
    <subcellularLocation>
        <location evidence="2">Nucleus</location>
    </subcellularLocation>
</comment>
<comment type="caution">
    <text evidence="10">The sequence shown here is derived from an EMBL/GenBank/DDBJ whole genome shotgun (WGS) entry which is preliminary data.</text>
</comment>
<dbReference type="PANTHER" id="PTHR22930">
    <property type="match status" value="1"/>
</dbReference>
<evidence type="ECO:0000256" key="7">
    <source>
        <dbReference type="ARBA" id="ARBA00023242"/>
    </source>
</evidence>
<dbReference type="Pfam" id="PF13359">
    <property type="entry name" value="DDE_Tnp_4"/>
    <property type="match status" value="1"/>
</dbReference>
<feature type="domain" description="DDE Tnp4" evidence="9">
    <location>
        <begin position="520"/>
        <end position="649"/>
    </location>
</feature>
<dbReference type="GO" id="GO:0005634">
    <property type="term" value="C:nucleus"/>
    <property type="evidence" value="ECO:0007669"/>
    <property type="project" value="UniProtKB-SubCell"/>
</dbReference>
<comment type="cofactor">
    <cofactor evidence="1">
        <name>a divalent metal cation</name>
        <dbReference type="ChEBI" id="CHEBI:60240"/>
    </cofactor>
</comment>
<reference evidence="10" key="1">
    <citation type="submission" date="2020-08" db="EMBL/GenBank/DDBJ databases">
        <title>Genome sequencing and assembly of the red palm weevil Rhynchophorus ferrugineus.</title>
        <authorList>
            <person name="Dias G.B."/>
            <person name="Bergman C.M."/>
            <person name="Manee M."/>
        </authorList>
    </citation>
    <scope>NUCLEOTIDE SEQUENCE</scope>
    <source>
        <strain evidence="10">AA-2017</strain>
        <tissue evidence="10">Whole larva</tissue>
    </source>
</reference>
<evidence type="ECO:0000256" key="3">
    <source>
        <dbReference type="ARBA" id="ARBA00006958"/>
    </source>
</evidence>
<evidence type="ECO:0000256" key="6">
    <source>
        <dbReference type="ARBA" id="ARBA00022801"/>
    </source>
</evidence>
<dbReference type="OrthoDB" id="6773865at2759"/>
<dbReference type="GO" id="GO:0046872">
    <property type="term" value="F:metal ion binding"/>
    <property type="evidence" value="ECO:0007669"/>
    <property type="project" value="UniProtKB-KW"/>
</dbReference>